<reference evidence="1 2" key="2">
    <citation type="journal article" date="2011" name="J. Bacteriol.">
        <title>Complete genome sequence of strain HTCC2503T of Parvularcula bermudensis, the type species of the order "Parvularculales" in the class Alphaproteobacteria.</title>
        <authorList>
            <person name="Oh H.M."/>
            <person name="Kang I."/>
            <person name="Vergin K.L."/>
            <person name="Kang D."/>
            <person name="Rhee K.H."/>
            <person name="Giovannoni S.J."/>
            <person name="Cho J.C."/>
        </authorList>
    </citation>
    <scope>NUCLEOTIDE SEQUENCE [LARGE SCALE GENOMIC DNA]</scope>
    <source>
        <strain evidence="2">ATCC BAA-594 / HTCC2503 / KCTC 12087</strain>
    </source>
</reference>
<dbReference type="KEGG" id="pbr:PB2503_05312"/>
<reference evidence="2" key="1">
    <citation type="submission" date="2010-08" db="EMBL/GenBank/DDBJ databases">
        <title>Genome sequence of Parvularcula bermudensis HTCC2503.</title>
        <authorList>
            <person name="Kang D.-M."/>
            <person name="Oh H.-M."/>
            <person name="Cho J.-C."/>
        </authorList>
    </citation>
    <scope>NUCLEOTIDE SEQUENCE [LARGE SCALE GENOMIC DNA]</scope>
    <source>
        <strain evidence="2">ATCC BAA-594 / HTCC2503 / KCTC 12087</strain>
    </source>
</reference>
<dbReference type="Proteomes" id="UP000001302">
    <property type="component" value="Chromosome"/>
</dbReference>
<organism evidence="1 2">
    <name type="scientific">Parvularcula bermudensis (strain ATCC BAA-594 / HTCC2503 / KCTC 12087)</name>
    <dbReference type="NCBI Taxonomy" id="314260"/>
    <lineage>
        <taxon>Bacteria</taxon>
        <taxon>Pseudomonadati</taxon>
        <taxon>Pseudomonadota</taxon>
        <taxon>Alphaproteobacteria</taxon>
        <taxon>Parvularculales</taxon>
        <taxon>Parvularculaceae</taxon>
        <taxon>Parvularcula</taxon>
    </lineage>
</organism>
<dbReference type="STRING" id="314260.PB2503_05312"/>
<accession>E0TG93</accession>
<name>E0TG93_PARBH</name>
<dbReference type="HOGENOM" id="CLU_1843190_0_0_5"/>
<evidence type="ECO:0000313" key="2">
    <source>
        <dbReference type="Proteomes" id="UP000001302"/>
    </source>
</evidence>
<dbReference type="AlphaFoldDB" id="E0TG93"/>
<dbReference type="EMBL" id="CP002156">
    <property type="protein sequence ID" value="ADM09136.1"/>
    <property type="molecule type" value="Genomic_DNA"/>
</dbReference>
<gene>
    <name evidence="1" type="ordered locus">PB2503_05312</name>
</gene>
<proteinExistence type="predicted"/>
<dbReference type="RefSeq" id="WP_013300110.1">
    <property type="nucleotide sequence ID" value="NC_014414.1"/>
</dbReference>
<sequence length="139" mass="14058">MVLSLIATGLLALQADPGVGAVRAEMGTEGRVTVLRGTTSLPVEEALVLLPEDRVVVGPNSAARVEAYGCAVTMPANTITTVTTDLCDVAGAHSAKRSLRIGPGKYIASGLVAGAIIAGIDAVQDDDDGDDDDEAVSPD</sequence>
<keyword evidence="2" id="KW-1185">Reference proteome</keyword>
<evidence type="ECO:0000313" key="1">
    <source>
        <dbReference type="EMBL" id="ADM09136.1"/>
    </source>
</evidence>
<protein>
    <submittedName>
        <fullName evidence="1">Uncharacterized protein</fullName>
    </submittedName>
</protein>